<evidence type="ECO:0000256" key="19">
    <source>
        <dbReference type="SAM" id="Phobius"/>
    </source>
</evidence>
<reference evidence="20 21" key="1">
    <citation type="submission" date="2023-08" db="EMBL/GenBank/DDBJ databases">
        <title>Characterization of two Paracoccaceae strains isolated from Phycosphere and proposal of Xinfangfangia lacusdiani sp. nov.</title>
        <authorList>
            <person name="Deng Y."/>
            <person name="Zhang Y.Q."/>
        </authorList>
    </citation>
    <scope>NUCLEOTIDE SEQUENCE [LARGE SCALE GENOMIC DNA]</scope>
    <source>
        <strain evidence="20 21">CPCC 101601</strain>
    </source>
</reference>
<comment type="pathway">
    <text evidence="3 18">Phospholipid metabolism; CDP-diacylglycerol biosynthesis; CDP-diacylglycerol from sn-glycerol 3-phosphate: step 3/3.</text>
</comment>
<protein>
    <recommendedName>
        <fullName evidence="7 18">Phosphatidate cytidylyltransferase</fullName>
        <ecNumber evidence="6 18">2.7.7.41</ecNumber>
    </recommendedName>
</protein>
<evidence type="ECO:0000256" key="12">
    <source>
        <dbReference type="ARBA" id="ARBA00022695"/>
    </source>
</evidence>
<accession>A0ABU0W291</accession>
<evidence type="ECO:0000256" key="5">
    <source>
        <dbReference type="ARBA" id="ARBA00010185"/>
    </source>
</evidence>
<comment type="catalytic activity">
    <reaction evidence="1 18">
        <text>a 1,2-diacyl-sn-glycero-3-phosphate + CTP + H(+) = a CDP-1,2-diacyl-sn-glycerol + diphosphate</text>
        <dbReference type="Rhea" id="RHEA:16229"/>
        <dbReference type="ChEBI" id="CHEBI:15378"/>
        <dbReference type="ChEBI" id="CHEBI:33019"/>
        <dbReference type="ChEBI" id="CHEBI:37563"/>
        <dbReference type="ChEBI" id="CHEBI:58332"/>
        <dbReference type="ChEBI" id="CHEBI:58608"/>
        <dbReference type="EC" id="2.7.7.41"/>
    </reaction>
</comment>
<evidence type="ECO:0000256" key="1">
    <source>
        <dbReference type="ARBA" id="ARBA00001698"/>
    </source>
</evidence>
<feature type="transmembrane region" description="Helical" evidence="19">
    <location>
        <begin position="242"/>
        <end position="261"/>
    </location>
</feature>
<keyword evidence="17" id="KW-1208">Phospholipid metabolism</keyword>
<keyword evidence="14" id="KW-0443">Lipid metabolism</keyword>
<dbReference type="Proteomes" id="UP001239680">
    <property type="component" value="Unassembled WGS sequence"/>
</dbReference>
<dbReference type="GO" id="GO:0004605">
    <property type="term" value="F:phosphatidate cytidylyltransferase activity"/>
    <property type="evidence" value="ECO:0007669"/>
    <property type="project" value="UniProtKB-EC"/>
</dbReference>
<evidence type="ECO:0000256" key="4">
    <source>
        <dbReference type="ARBA" id="ARBA00005189"/>
    </source>
</evidence>
<evidence type="ECO:0000256" key="9">
    <source>
        <dbReference type="ARBA" id="ARBA00022516"/>
    </source>
</evidence>
<feature type="transmembrane region" description="Helical" evidence="19">
    <location>
        <begin position="15"/>
        <end position="43"/>
    </location>
</feature>
<evidence type="ECO:0000256" key="18">
    <source>
        <dbReference type="RuleBase" id="RU003938"/>
    </source>
</evidence>
<keyword evidence="9" id="KW-0444">Lipid biosynthesis</keyword>
<dbReference type="RefSeq" id="WP_306681731.1">
    <property type="nucleotide sequence ID" value="NZ_JAVDBT010000020.1"/>
</dbReference>
<evidence type="ECO:0000256" key="8">
    <source>
        <dbReference type="ARBA" id="ARBA00022475"/>
    </source>
</evidence>
<keyword evidence="8" id="KW-1003">Cell membrane</keyword>
<evidence type="ECO:0000313" key="20">
    <source>
        <dbReference type="EMBL" id="MDQ2068018.1"/>
    </source>
</evidence>
<keyword evidence="13 19" id="KW-1133">Transmembrane helix</keyword>
<sequence length="263" mass="27437">MTAVASKWGDLAPRILSAAVLLAVGGSAIWVGGLPFALFAIICSGLMTWELARMTKGEGYDASLLLGLLAATVLALNLFVPHFYVVPLLLLPPLIGLVAPRRDAAVFFVYALIILATGWALVALRQSAGLVPVLWLLAVVILSDVAGYFAGRLLGGPKFWPKVSPKKTWSGTVAGWICAALVGLGFWQAGYGAAALLWVSPLVAFAGQLGDIAESAIKRRAGVKDSSGLIPGHGGLLDRFDALAFAAVLAALLLPALQLFARP</sequence>
<feature type="transmembrane region" description="Helical" evidence="19">
    <location>
        <begin position="64"/>
        <end position="84"/>
    </location>
</feature>
<comment type="similarity">
    <text evidence="5 18">Belongs to the CDS family.</text>
</comment>
<evidence type="ECO:0000256" key="10">
    <source>
        <dbReference type="ARBA" id="ARBA00022679"/>
    </source>
</evidence>
<comment type="pathway">
    <text evidence="4">Lipid metabolism.</text>
</comment>
<evidence type="ECO:0000256" key="6">
    <source>
        <dbReference type="ARBA" id="ARBA00012487"/>
    </source>
</evidence>
<evidence type="ECO:0000256" key="13">
    <source>
        <dbReference type="ARBA" id="ARBA00022989"/>
    </source>
</evidence>
<name>A0ABU0W291_9RHOB</name>
<dbReference type="PANTHER" id="PTHR46382">
    <property type="entry name" value="PHOSPHATIDATE CYTIDYLYLTRANSFERASE"/>
    <property type="match status" value="1"/>
</dbReference>
<dbReference type="PANTHER" id="PTHR46382:SF1">
    <property type="entry name" value="PHOSPHATIDATE CYTIDYLYLTRANSFERASE"/>
    <property type="match status" value="1"/>
</dbReference>
<organism evidence="20 21">
    <name type="scientific">Pseudogemmobacter lacusdianii</name>
    <dbReference type="NCBI Taxonomy" id="3069608"/>
    <lineage>
        <taxon>Bacteria</taxon>
        <taxon>Pseudomonadati</taxon>
        <taxon>Pseudomonadota</taxon>
        <taxon>Alphaproteobacteria</taxon>
        <taxon>Rhodobacterales</taxon>
        <taxon>Paracoccaceae</taxon>
        <taxon>Pseudogemmobacter</taxon>
    </lineage>
</organism>
<feature type="transmembrane region" description="Helical" evidence="19">
    <location>
        <begin position="174"/>
        <end position="199"/>
    </location>
</feature>
<evidence type="ECO:0000256" key="17">
    <source>
        <dbReference type="ARBA" id="ARBA00023264"/>
    </source>
</evidence>
<feature type="transmembrane region" description="Helical" evidence="19">
    <location>
        <begin position="133"/>
        <end position="154"/>
    </location>
</feature>
<evidence type="ECO:0000256" key="14">
    <source>
        <dbReference type="ARBA" id="ARBA00023098"/>
    </source>
</evidence>
<evidence type="ECO:0000256" key="11">
    <source>
        <dbReference type="ARBA" id="ARBA00022692"/>
    </source>
</evidence>
<comment type="subcellular location">
    <subcellularLocation>
        <location evidence="2">Cell membrane</location>
        <topology evidence="2">Multi-pass membrane protein</topology>
    </subcellularLocation>
</comment>
<dbReference type="PROSITE" id="PS01315">
    <property type="entry name" value="CDS"/>
    <property type="match status" value="1"/>
</dbReference>
<evidence type="ECO:0000256" key="3">
    <source>
        <dbReference type="ARBA" id="ARBA00005119"/>
    </source>
</evidence>
<keyword evidence="10 18" id="KW-0808">Transferase</keyword>
<keyword evidence="21" id="KW-1185">Reference proteome</keyword>
<evidence type="ECO:0000256" key="2">
    <source>
        <dbReference type="ARBA" id="ARBA00004651"/>
    </source>
</evidence>
<keyword evidence="15 19" id="KW-0472">Membrane</keyword>
<keyword evidence="11 18" id="KW-0812">Transmembrane</keyword>
<dbReference type="InterPro" id="IPR000374">
    <property type="entry name" value="PC_trans"/>
</dbReference>
<dbReference type="EC" id="2.7.7.41" evidence="6 18"/>
<dbReference type="Pfam" id="PF01148">
    <property type="entry name" value="CTP_transf_1"/>
    <property type="match status" value="1"/>
</dbReference>
<proteinExistence type="inferred from homology"/>
<dbReference type="EMBL" id="JAVDBT010000020">
    <property type="protein sequence ID" value="MDQ2068018.1"/>
    <property type="molecule type" value="Genomic_DNA"/>
</dbReference>
<keyword evidence="12 18" id="KW-0548">Nucleotidyltransferase</keyword>
<evidence type="ECO:0000313" key="21">
    <source>
        <dbReference type="Proteomes" id="UP001239680"/>
    </source>
</evidence>
<gene>
    <name evidence="20" type="ORF">Q9295_16710</name>
</gene>
<keyword evidence="16" id="KW-0594">Phospholipid biosynthesis</keyword>
<comment type="caution">
    <text evidence="20">The sequence shown here is derived from an EMBL/GenBank/DDBJ whole genome shotgun (WGS) entry which is preliminary data.</text>
</comment>
<feature type="transmembrane region" description="Helical" evidence="19">
    <location>
        <begin position="104"/>
        <end position="124"/>
    </location>
</feature>
<evidence type="ECO:0000256" key="16">
    <source>
        <dbReference type="ARBA" id="ARBA00023209"/>
    </source>
</evidence>
<evidence type="ECO:0000256" key="7">
    <source>
        <dbReference type="ARBA" id="ARBA00019373"/>
    </source>
</evidence>
<evidence type="ECO:0000256" key="15">
    <source>
        <dbReference type="ARBA" id="ARBA00023136"/>
    </source>
</evidence>